<dbReference type="SUPFAM" id="SSF75304">
    <property type="entry name" value="Amidase signature (AS) enzymes"/>
    <property type="match status" value="1"/>
</dbReference>
<dbReference type="EMBL" id="LLXX01000161">
    <property type="protein sequence ID" value="KRR01131.1"/>
    <property type="molecule type" value="Genomic_DNA"/>
</dbReference>
<feature type="domain" description="Amidase" evidence="1">
    <location>
        <begin position="27"/>
        <end position="437"/>
    </location>
</feature>
<accession>A0A0R3L0X4</accession>
<organism evidence="3 4">
    <name type="scientific">Bradyrhizobium valentinum</name>
    <dbReference type="NCBI Taxonomy" id="1518501"/>
    <lineage>
        <taxon>Bacteria</taxon>
        <taxon>Pseudomonadati</taxon>
        <taxon>Pseudomonadota</taxon>
        <taxon>Alphaproteobacteria</taxon>
        <taxon>Hyphomicrobiales</taxon>
        <taxon>Nitrobacteraceae</taxon>
        <taxon>Bradyrhizobium</taxon>
    </lineage>
</organism>
<dbReference type="Pfam" id="PF21986">
    <property type="entry name" value="AH_C"/>
    <property type="match status" value="1"/>
</dbReference>
<dbReference type="InterPro" id="IPR014085">
    <property type="entry name" value="Allophanate_hydrolase"/>
</dbReference>
<evidence type="ECO:0000313" key="3">
    <source>
        <dbReference type="EMBL" id="KRR01131.1"/>
    </source>
</evidence>
<dbReference type="Gene3D" id="1.20.58.1700">
    <property type="match status" value="1"/>
</dbReference>
<gene>
    <name evidence="3" type="ORF">CP49_05805</name>
</gene>
<evidence type="ECO:0000259" key="2">
    <source>
        <dbReference type="Pfam" id="PF21986"/>
    </source>
</evidence>
<feature type="domain" description="Allophanate hydrolase C-terminal" evidence="2">
    <location>
        <begin position="474"/>
        <end position="597"/>
    </location>
</feature>
<evidence type="ECO:0000259" key="1">
    <source>
        <dbReference type="Pfam" id="PF01425"/>
    </source>
</evidence>
<dbReference type="PANTHER" id="PTHR11895:SF169">
    <property type="entry name" value="GLUTAMYL-TRNA(GLN) AMIDOTRANSFERASE"/>
    <property type="match status" value="1"/>
</dbReference>
<dbReference type="PANTHER" id="PTHR11895">
    <property type="entry name" value="TRANSAMIDASE"/>
    <property type="match status" value="1"/>
</dbReference>
<dbReference type="Proteomes" id="UP000051913">
    <property type="component" value="Unassembled WGS sequence"/>
</dbReference>
<reference evidence="3 4" key="1">
    <citation type="submission" date="2014-03" db="EMBL/GenBank/DDBJ databases">
        <title>Bradyrhizobium valentinum sp. nov., isolated from effective nodules of Lupinus mariae-josephae, a lupine endemic of basic-lime soils in Eastern Spain.</title>
        <authorList>
            <person name="Duran D."/>
            <person name="Rey L."/>
            <person name="Navarro A."/>
            <person name="Busquets A."/>
            <person name="Imperial J."/>
            <person name="Ruiz-Argueso T."/>
        </authorList>
    </citation>
    <scope>NUCLEOTIDE SEQUENCE [LARGE SCALE GENOMIC DNA]</scope>
    <source>
        <strain evidence="3 4">LmjM3</strain>
    </source>
</reference>
<comment type="caution">
    <text evidence="3">The sequence shown here is derived from an EMBL/GenBank/DDBJ whole genome shotgun (WGS) entry which is preliminary data.</text>
</comment>
<proteinExistence type="predicted"/>
<keyword evidence="3" id="KW-0378">Hydrolase</keyword>
<dbReference type="NCBIfam" id="NF006043">
    <property type="entry name" value="PRK08186.1"/>
    <property type="match status" value="1"/>
</dbReference>
<dbReference type="InterPro" id="IPR036928">
    <property type="entry name" value="AS_sf"/>
</dbReference>
<name>A0A0R3L0X4_9BRAD</name>
<dbReference type="Gene3D" id="3.90.1300.10">
    <property type="entry name" value="Amidase signature (AS) domain"/>
    <property type="match status" value="1"/>
</dbReference>
<dbReference type="InterPro" id="IPR053844">
    <property type="entry name" value="AH_C"/>
</dbReference>
<evidence type="ECO:0000313" key="4">
    <source>
        <dbReference type="Proteomes" id="UP000051913"/>
    </source>
</evidence>
<keyword evidence="4" id="KW-1185">Reference proteome</keyword>
<dbReference type="STRING" id="1518501.CQ10_10320"/>
<dbReference type="Gene3D" id="3.10.490.10">
    <property type="entry name" value="Gamma-glutamyl cyclotransferase-like"/>
    <property type="match status" value="1"/>
</dbReference>
<sequence>MGSDAPETVAAIVAAHRAATMTPAQTIARCYQRIRDHNDPAVFISLRDEKDALAEAEALAAKDANALPLLGVPVAVKDNIDVQGMATTAACPAFSYVPAQDSTAVAKLRAAGAIIIGKTNLDQFATGLVGVRSPYGIPVNPVRSDLVPGGSSSGSAVAVSAGLVPLALGTDTAGSGRVPAMLNNIVGLKPSLGLISNAGLVPACRTLDCISVFSLTVDDAMTALTAMAGPDGADPYSRDRPLGSVSAVPEKLRLGVPRNGQLIFFGDRASENAYGEALERWIQLGATLVEFDLEPFYETARLLYEGPWVAERYLVIRDLLASSPDSIHPVTREITTAGVRLTAADTFAALYRLQALRRVAERSFANFDAMVLPTAPTAYSTAQVLANPIELNSRLGTYTNFVNLLDLCGLALPAAMRADGIPFGITLLASAGHDAKLASIGRVFHADTKLKMGAKGLTQPPLASLPAAASGDEITIAVVGAHLSGMALNGELQVLGARLLEATTTAPDYKLYALDTTPPKPGMLRVGAGAGSSIKLELWTLSAAAFGKFVAAIPPPLGIGTIRLADGRGVKGFVVEPAAINGARDISSFGGWRAFMAEKAGCNPHGEEALLRRLEP</sequence>
<dbReference type="AlphaFoldDB" id="A0A0R3L0X4"/>
<dbReference type="InterPro" id="IPR023631">
    <property type="entry name" value="Amidase_dom"/>
</dbReference>
<dbReference type="InterPro" id="IPR000120">
    <property type="entry name" value="Amidase"/>
</dbReference>
<dbReference type="GO" id="GO:0016787">
    <property type="term" value="F:hydrolase activity"/>
    <property type="evidence" value="ECO:0007669"/>
    <property type="project" value="UniProtKB-KW"/>
</dbReference>
<dbReference type="RefSeq" id="WP_057853494.1">
    <property type="nucleotide sequence ID" value="NZ_LLXX01000161.1"/>
</dbReference>
<dbReference type="NCBIfam" id="TIGR02713">
    <property type="entry name" value="allophanate_hyd"/>
    <property type="match status" value="1"/>
</dbReference>
<dbReference type="Pfam" id="PF01425">
    <property type="entry name" value="Amidase"/>
    <property type="match status" value="1"/>
</dbReference>
<protein>
    <submittedName>
        <fullName evidence="3">Allophanate hydrolase</fullName>
    </submittedName>
</protein>